<organism evidence="5 6">
    <name type="scientific">Herbidospora galbida</name>
    <dbReference type="NCBI Taxonomy" id="2575442"/>
    <lineage>
        <taxon>Bacteria</taxon>
        <taxon>Bacillati</taxon>
        <taxon>Actinomycetota</taxon>
        <taxon>Actinomycetes</taxon>
        <taxon>Streptosporangiales</taxon>
        <taxon>Streptosporangiaceae</taxon>
        <taxon>Herbidospora</taxon>
    </lineage>
</organism>
<protein>
    <submittedName>
        <fullName evidence="5">Class I SAM-dependent methyltransferase</fullName>
    </submittedName>
</protein>
<dbReference type="Pfam" id="PF13649">
    <property type="entry name" value="Methyltransf_25"/>
    <property type="match status" value="1"/>
</dbReference>
<keyword evidence="3" id="KW-0949">S-adenosyl-L-methionine</keyword>
<evidence type="ECO:0000259" key="4">
    <source>
        <dbReference type="Pfam" id="PF13649"/>
    </source>
</evidence>
<evidence type="ECO:0000256" key="3">
    <source>
        <dbReference type="ARBA" id="ARBA00022691"/>
    </source>
</evidence>
<evidence type="ECO:0000256" key="1">
    <source>
        <dbReference type="ARBA" id="ARBA00022603"/>
    </source>
</evidence>
<feature type="domain" description="Methyltransferase" evidence="4">
    <location>
        <begin position="25"/>
        <end position="113"/>
    </location>
</feature>
<dbReference type="GO" id="GO:0008168">
    <property type="term" value="F:methyltransferase activity"/>
    <property type="evidence" value="ECO:0007669"/>
    <property type="project" value="UniProtKB-KW"/>
</dbReference>
<dbReference type="PANTHER" id="PTHR43464:SF19">
    <property type="entry name" value="UBIQUINONE BIOSYNTHESIS O-METHYLTRANSFERASE, MITOCHONDRIAL"/>
    <property type="match status" value="1"/>
</dbReference>
<dbReference type="RefSeq" id="WP_137248982.1">
    <property type="nucleotide sequence ID" value="NZ_SZQA01000022.1"/>
</dbReference>
<accession>A0A4U3MB40</accession>
<keyword evidence="1 5" id="KW-0489">Methyltransferase</keyword>
<dbReference type="Proteomes" id="UP000308705">
    <property type="component" value="Unassembled WGS sequence"/>
</dbReference>
<evidence type="ECO:0000313" key="5">
    <source>
        <dbReference type="EMBL" id="TKK86211.1"/>
    </source>
</evidence>
<gene>
    <name evidence="5" type="ORF">FDA94_22050</name>
</gene>
<sequence length="210" mass="22765">MLDWDHNAYYHRLLLSHLPPDPRRVLDVGCGSGAFAAELAGRAAWVDGLDRSPEMIEEAARRDLGNVGWALGDVLTDPLPGKDYDAIFSICALHHMPLQEALPILAAALRPGGVLAAIALPRLDLRRELPVELAAAAGHRALGAVFLAKRRLNGGGAFAKDALHDAMPMVLTPPLTTREVAREAAALLPGARVRRLVFWRYLLTWEKPAG</sequence>
<dbReference type="GO" id="GO:0032259">
    <property type="term" value="P:methylation"/>
    <property type="evidence" value="ECO:0007669"/>
    <property type="project" value="UniProtKB-KW"/>
</dbReference>
<dbReference type="OrthoDB" id="6064711at2"/>
<proteinExistence type="predicted"/>
<evidence type="ECO:0000313" key="6">
    <source>
        <dbReference type="Proteomes" id="UP000308705"/>
    </source>
</evidence>
<dbReference type="EMBL" id="SZQA01000022">
    <property type="protein sequence ID" value="TKK86211.1"/>
    <property type="molecule type" value="Genomic_DNA"/>
</dbReference>
<keyword evidence="6" id="KW-1185">Reference proteome</keyword>
<dbReference type="InterPro" id="IPR041698">
    <property type="entry name" value="Methyltransf_25"/>
</dbReference>
<evidence type="ECO:0000256" key="2">
    <source>
        <dbReference type="ARBA" id="ARBA00022679"/>
    </source>
</evidence>
<dbReference type="CDD" id="cd02440">
    <property type="entry name" value="AdoMet_MTases"/>
    <property type="match status" value="1"/>
</dbReference>
<name>A0A4U3MB40_9ACTN</name>
<dbReference type="InterPro" id="IPR029063">
    <property type="entry name" value="SAM-dependent_MTases_sf"/>
</dbReference>
<dbReference type="PANTHER" id="PTHR43464">
    <property type="entry name" value="METHYLTRANSFERASE"/>
    <property type="match status" value="1"/>
</dbReference>
<dbReference type="AlphaFoldDB" id="A0A4U3MB40"/>
<dbReference type="SUPFAM" id="SSF53335">
    <property type="entry name" value="S-adenosyl-L-methionine-dependent methyltransferases"/>
    <property type="match status" value="1"/>
</dbReference>
<reference evidence="5 6" key="1">
    <citation type="submission" date="2019-04" db="EMBL/GenBank/DDBJ databases">
        <title>Herbidospora sp. NEAU-GS14.nov., a novel actinomycete isolated from soil.</title>
        <authorList>
            <person name="Han L."/>
        </authorList>
    </citation>
    <scope>NUCLEOTIDE SEQUENCE [LARGE SCALE GENOMIC DNA]</scope>
    <source>
        <strain evidence="5 6">NEAU-GS14</strain>
    </source>
</reference>
<dbReference type="Gene3D" id="3.40.50.150">
    <property type="entry name" value="Vaccinia Virus protein VP39"/>
    <property type="match status" value="1"/>
</dbReference>
<keyword evidence="2 5" id="KW-0808">Transferase</keyword>
<comment type="caution">
    <text evidence="5">The sequence shown here is derived from an EMBL/GenBank/DDBJ whole genome shotgun (WGS) entry which is preliminary data.</text>
</comment>